<keyword evidence="7" id="KW-0865">Zymogen</keyword>
<name>A0AAU7B0W8_9ACTN</name>
<dbReference type="Gene3D" id="3.40.50.200">
    <property type="entry name" value="Peptidase S8/S53 domain"/>
    <property type="match status" value="1"/>
</dbReference>
<accession>A0AAU7B0W8</accession>
<keyword evidence="3" id="KW-0479">Metal-binding</keyword>
<gene>
    <name evidence="10" type="ORF">DSM112329_04485</name>
</gene>
<evidence type="ECO:0000256" key="5">
    <source>
        <dbReference type="ARBA" id="ARBA00022825"/>
    </source>
</evidence>
<feature type="domain" description="Peptidase S53" evidence="9">
    <location>
        <begin position="237"/>
        <end position="680"/>
    </location>
</feature>
<dbReference type="PROSITE" id="PS51318">
    <property type="entry name" value="TAT"/>
    <property type="match status" value="1"/>
</dbReference>
<dbReference type="GO" id="GO:0008240">
    <property type="term" value="F:tripeptidyl-peptidase activity"/>
    <property type="evidence" value="ECO:0007669"/>
    <property type="project" value="TreeGrafter"/>
</dbReference>
<dbReference type="InterPro" id="IPR015366">
    <property type="entry name" value="S53_propep"/>
</dbReference>
<dbReference type="InterPro" id="IPR006311">
    <property type="entry name" value="TAT_signal"/>
</dbReference>
<evidence type="ECO:0000313" key="10">
    <source>
        <dbReference type="EMBL" id="XAY07598.1"/>
    </source>
</evidence>
<evidence type="ECO:0000256" key="1">
    <source>
        <dbReference type="ARBA" id="ARBA00001913"/>
    </source>
</evidence>
<evidence type="ECO:0000256" key="4">
    <source>
        <dbReference type="ARBA" id="ARBA00022801"/>
    </source>
</evidence>
<comment type="cofactor">
    <cofactor evidence="1">
        <name>Ca(2+)</name>
        <dbReference type="ChEBI" id="CHEBI:29108"/>
    </cofactor>
</comment>
<dbReference type="GO" id="GO:0046872">
    <property type="term" value="F:metal ion binding"/>
    <property type="evidence" value="ECO:0007669"/>
    <property type="project" value="UniProtKB-KW"/>
</dbReference>
<evidence type="ECO:0000256" key="8">
    <source>
        <dbReference type="SAM" id="SignalP"/>
    </source>
</evidence>
<dbReference type="EMBL" id="CP114014">
    <property type="protein sequence ID" value="XAY07598.1"/>
    <property type="molecule type" value="Genomic_DNA"/>
</dbReference>
<keyword evidence="2" id="KW-0645">Protease</keyword>
<keyword evidence="8" id="KW-0732">Signal</keyword>
<feature type="chain" id="PRO_5043403088" description="Peptidase S53 domain-containing protein" evidence="8">
    <location>
        <begin position="27"/>
        <end position="789"/>
    </location>
</feature>
<evidence type="ECO:0000259" key="9">
    <source>
        <dbReference type="PROSITE" id="PS51695"/>
    </source>
</evidence>
<dbReference type="InterPro" id="IPR036852">
    <property type="entry name" value="Peptidase_S8/S53_dom_sf"/>
</dbReference>
<dbReference type="PROSITE" id="PS51695">
    <property type="entry name" value="SEDOLISIN"/>
    <property type="match status" value="1"/>
</dbReference>
<dbReference type="Pfam" id="PF09286">
    <property type="entry name" value="Pro-kuma_activ"/>
    <property type="match status" value="1"/>
</dbReference>
<dbReference type="InterPro" id="IPR000209">
    <property type="entry name" value="Peptidase_S8/S53_dom"/>
</dbReference>
<dbReference type="RefSeq" id="WP_354698788.1">
    <property type="nucleotide sequence ID" value="NZ_CP114014.1"/>
</dbReference>
<keyword evidence="5" id="KW-0720">Serine protease</keyword>
<dbReference type="SUPFAM" id="SSF54897">
    <property type="entry name" value="Protease propeptides/inhibitors"/>
    <property type="match status" value="1"/>
</dbReference>
<organism evidence="10">
    <name type="scientific">Paraconexibacter sp. AEG42_29</name>
    <dbReference type="NCBI Taxonomy" id="2997339"/>
    <lineage>
        <taxon>Bacteria</taxon>
        <taxon>Bacillati</taxon>
        <taxon>Actinomycetota</taxon>
        <taxon>Thermoleophilia</taxon>
        <taxon>Solirubrobacterales</taxon>
        <taxon>Paraconexibacteraceae</taxon>
        <taxon>Paraconexibacter</taxon>
    </lineage>
</organism>
<dbReference type="CDD" id="cd11377">
    <property type="entry name" value="Pro-peptidase_S53"/>
    <property type="match status" value="1"/>
</dbReference>
<evidence type="ECO:0000256" key="6">
    <source>
        <dbReference type="ARBA" id="ARBA00022837"/>
    </source>
</evidence>
<keyword evidence="4" id="KW-0378">Hydrolase</keyword>
<dbReference type="InterPro" id="IPR030400">
    <property type="entry name" value="Sedolisin_dom"/>
</dbReference>
<dbReference type="SUPFAM" id="SSF52743">
    <property type="entry name" value="Subtilisin-like"/>
    <property type="match status" value="1"/>
</dbReference>
<evidence type="ECO:0000256" key="3">
    <source>
        <dbReference type="ARBA" id="ARBA00022723"/>
    </source>
</evidence>
<dbReference type="GO" id="GO:0004252">
    <property type="term" value="F:serine-type endopeptidase activity"/>
    <property type="evidence" value="ECO:0007669"/>
    <property type="project" value="InterPro"/>
</dbReference>
<reference evidence="10" key="1">
    <citation type="submission" date="2022-12" db="EMBL/GenBank/DDBJ databases">
        <title>Paraconexibacter alkalitolerans sp. nov. and Baekduia alba sp. nov., isolated from soil and emended description of the genera Paraconexibacter (Chun et al., 2020) and Baekduia (An et al., 2020).</title>
        <authorList>
            <person name="Vieira S."/>
            <person name="Huber K.J."/>
            <person name="Geppert A."/>
            <person name="Wolf J."/>
            <person name="Neumann-Schaal M."/>
            <person name="Muesken M."/>
            <person name="Overmann J."/>
        </authorList>
    </citation>
    <scope>NUCLEOTIDE SEQUENCE</scope>
    <source>
        <strain evidence="10">AEG42_29</strain>
    </source>
</reference>
<dbReference type="GO" id="GO:0006508">
    <property type="term" value="P:proteolysis"/>
    <property type="evidence" value="ECO:0007669"/>
    <property type="project" value="UniProtKB-KW"/>
</dbReference>
<dbReference type="PROSITE" id="PS00138">
    <property type="entry name" value="SUBTILASE_SER"/>
    <property type="match status" value="1"/>
</dbReference>
<dbReference type="InterPro" id="IPR050819">
    <property type="entry name" value="Tripeptidyl-peptidase_I"/>
</dbReference>
<dbReference type="CDD" id="cd04056">
    <property type="entry name" value="Peptidases_S53"/>
    <property type="match status" value="1"/>
</dbReference>
<dbReference type="AlphaFoldDB" id="A0AAU7B0W8"/>
<dbReference type="PANTHER" id="PTHR14218:SF15">
    <property type="entry name" value="TRIPEPTIDYL-PEPTIDASE 1"/>
    <property type="match status" value="1"/>
</dbReference>
<evidence type="ECO:0000256" key="7">
    <source>
        <dbReference type="ARBA" id="ARBA00023145"/>
    </source>
</evidence>
<keyword evidence="6" id="KW-0106">Calcium</keyword>
<dbReference type="Pfam" id="PF00082">
    <property type="entry name" value="Peptidase_S8"/>
    <property type="match status" value="1"/>
</dbReference>
<dbReference type="SMART" id="SM00944">
    <property type="entry name" value="Pro-kuma_activ"/>
    <property type="match status" value="1"/>
</dbReference>
<protein>
    <recommendedName>
        <fullName evidence="9">Peptidase S53 domain-containing protein</fullName>
    </recommendedName>
</protein>
<dbReference type="PANTHER" id="PTHR14218">
    <property type="entry name" value="PROTEASE S8 TRIPEPTIDYL PEPTIDASE I CLN2"/>
    <property type="match status" value="1"/>
</dbReference>
<dbReference type="KEGG" id="parq:DSM112329_04485"/>
<dbReference type="InterPro" id="IPR023828">
    <property type="entry name" value="Peptidase_S8_Ser-AS"/>
</dbReference>
<evidence type="ECO:0000256" key="2">
    <source>
        <dbReference type="ARBA" id="ARBA00022670"/>
    </source>
</evidence>
<sequence length="789" mass="81226">MSPSARPVTALAAAAAAALAVVVAAAAPAAAATAPPAGTRAIRGTVPAYATRAPDLGPTADLTPVRALIALRHRDPAGLDRLIAAVSDPHSPHYGDYLSPAEFEQRFAPTDASVAAVAKAARAAGLTVAAAPRNNAYVMVSGTAAQARALFGTALRDFSYAGSRVHAPRAAVRLPASIAGLVADVKGLDTADVAERHADPPPAFVNAPPCSESWASTTSTAPIPDGFTEPLPNVPCGYTPKQLQGAYGITPAVRAGLDGTGIRVAIIDAFSSPLIQEDVAQWSRNRGLPVPQIEIHDNLLQRTTPQGPSLPPTDTPLDTLSPIGLGILDPHGWSGEQTLDIEAVHAMAPGATLVYQGANTALNMDINVAQNNVVSQNLAQIVSNSYGGTTDDLDEASDNIWRQAAAQGIGAYFSSGDDGDETMGTGDPKLKTVGAGANSPFVTAVGGTTLAVGPQDEHQFETYWGTFTATLKDGAFGTPVFNAGGGGGTSQSYALPAYQKGVVPDGFGSYWKGRPEALTDAKIPGRVVPDVAMVGDTNSGFLMGQTQNHSAYRNLGGNTLPGDETRYSEYRIGGTSLSAPLFAGMMALADQAAGRAHGFANPALYAARPAGAFRDISSPTKRVAVIRTNYVNATNADGGTETVLRTANNLGSLKSVPGYDDSTGLGSPLGLPFLRALAPGSKLIPADPAVVPACTPPAAVRFALSTGAGAGKRIVSLQVRVGRALVVNRRGRRLTAVTVKLPKDRPTFSVVIRTRTSSGLVVTSTRTFTESGCRRGAVTVKRTTSTLRG</sequence>
<feature type="signal peptide" evidence="8">
    <location>
        <begin position="1"/>
        <end position="26"/>
    </location>
</feature>
<proteinExistence type="predicted"/>